<dbReference type="InterPro" id="IPR013762">
    <property type="entry name" value="Integrase-like_cat_sf"/>
</dbReference>
<evidence type="ECO:0000256" key="5">
    <source>
        <dbReference type="PROSITE-ProRule" id="PRU01248"/>
    </source>
</evidence>
<dbReference type="PROSITE" id="PS51900">
    <property type="entry name" value="CB"/>
    <property type="match status" value="1"/>
</dbReference>
<evidence type="ECO:0000259" key="7">
    <source>
        <dbReference type="PROSITE" id="PS51900"/>
    </source>
</evidence>
<evidence type="ECO:0000256" key="1">
    <source>
        <dbReference type="ARBA" id="ARBA00008857"/>
    </source>
</evidence>
<dbReference type="GO" id="GO:0006310">
    <property type="term" value="P:DNA recombination"/>
    <property type="evidence" value="ECO:0007669"/>
    <property type="project" value="UniProtKB-KW"/>
</dbReference>
<dbReference type="InterPro" id="IPR002104">
    <property type="entry name" value="Integrase_catalytic"/>
</dbReference>
<evidence type="ECO:0000256" key="4">
    <source>
        <dbReference type="ARBA" id="ARBA00023172"/>
    </source>
</evidence>
<proteinExistence type="inferred from homology"/>
<evidence type="ECO:0000256" key="2">
    <source>
        <dbReference type="ARBA" id="ARBA00022908"/>
    </source>
</evidence>
<feature type="domain" description="Tyr recombinase" evidence="6">
    <location>
        <begin position="103"/>
        <end position="301"/>
    </location>
</feature>
<comment type="similarity">
    <text evidence="1">Belongs to the 'phage' integrase family.</text>
</comment>
<dbReference type="PANTHER" id="PTHR30349">
    <property type="entry name" value="PHAGE INTEGRASE-RELATED"/>
    <property type="match status" value="1"/>
</dbReference>
<dbReference type="GO" id="GO:0015074">
    <property type="term" value="P:DNA integration"/>
    <property type="evidence" value="ECO:0007669"/>
    <property type="project" value="UniProtKB-KW"/>
</dbReference>
<dbReference type="CDD" id="cd01189">
    <property type="entry name" value="INT_ICEBs1_C_like"/>
    <property type="match status" value="1"/>
</dbReference>
<dbReference type="Proteomes" id="UP000198823">
    <property type="component" value="Unassembled WGS sequence"/>
</dbReference>
<keyword evidence="2" id="KW-0229">DNA integration</keyword>
<dbReference type="SUPFAM" id="SSF56349">
    <property type="entry name" value="DNA breaking-rejoining enzymes"/>
    <property type="match status" value="1"/>
</dbReference>
<evidence type="ECO:0000256" key="3">
    <source>
        <dbReference type="ARBA" id="ARBA00023125"/>
    </source>
</evidence>
<evidence type="ECO:0000313" key="8">
    <source>
        <dbReference type="EMBL" id="SDE39595.1"/>
    </source>
</evidence>
<name>A0A1G7CMB9_9BACL</name>
<dbReference type="PANTHER" id="PTHR30349:SF64">
    <property type="entry name" value="PROPHAGE INTEGRASE INTD-RELATED"/>
    <property type="match status" value="1"/>
</dbReference>
<dbReference type="Pfam" id="PF00589">
    <property type="entry name" value="Phage_integrase"/>
    <property type="match status" value="1"/>
</dbReference>
<protein>
    <submittedName>
        <fullName evidence="8">Phage integrase, N-terminal SAM-like domain</fullName>
    </submittedName>
</protein>
<dbReference type="InterPro" id="IPR010998">
    <property type="entry name" value="Integrase_recombinase_N"/>
</dbReference>
<reference evidence="8 9" key="1">
    <citation type="submission" date="2016-10" db="EMBL/GenBank/DDBJ databases">
        <authorList>
            <person name="de Groot N.N."/>
        </authorList>
    </citation>
    <scope>NUCLEOTIDE SEQUENCE [LARGE SCALE GENOMIC DNA]</scope>
    <source>
        <strain evidence="8 9">CGMCC 1.6762</strain>
    </source>
</reference>
<accession>A0A1G7CMB9</accession>
<keyword evidence="4" id="KW-0233">DNA recombination</keyword>
<dbReference type="InterPro" id="IPR044068">
    <property type="entry name" value="CB"/>
</dbReference>
<dbReference type="RefSeq" id="WP_092096597.1">
    <property type="nucleotide sequence ID" value="NZ_FNAR01000008.1"/>
</dbReference>
<dbReference type="EMBL" id="FNAR01000008">
    <property type="protein sequence ID" value="SDE39595.1"/>
    <property type="molecule type" value="Genomic_DNA"/>
</dbReference>
<dbReference type="InterPro" id="IPR050090">
    <property type="entry name" value="Tyrosine_recombinase_XerCD"/>
</dbReference>
<dbReference type="GO" id="GO:0003677">
    <property type="term" value="F:DNA binding"/>
    <property type="evidence" value="ECO:0007669"/>
    <property type="project" value="UniProtKB-UniRule"/>
</dbReference>
<organism evidence="8 9">
    <name type="scientific">Bhargavaea beijingensis</name>
    <dbReference type="NCBI Taxonomy" id="426756"/>
    <lineage>
        <taxon>Bacteria</taxon>
        <taxon>Bacillati</taxon>
        <taxon>Bacillota</taxon>
        <taxon>Bacilli</taxon>
        <taxon>Bacillales</taxon>
        <taxon>Caryophanaceae</taxon>
        <taxon>Bhargavaea</taxon>
    </lineage>
</organism>
<dbReference type="AlphaFoldDB" id="A0A1G7CMB9"/>
<evidence type="ECO:0000259" key="6">
    <source>
        <dbReference type="PROSITE" id="PS51898"/>
    </source>
</evidence>
<dbReference type="STRING" id="426756.SAMN04488126_10813"/>
<dbReference type="Gene3D" id="1.10.443.10">
    <property type="entry name" value="Intergrase catalytic core"/>
    <property type="match status" value="1"/>
</dbReference>
<evidence type="ECO:0000313" key="9">
    <source>
        <dbReference type="Proteomes" id="UP000198823"/>
    </source>
</evidence>
<dbReference type="InterPro" id="IPR004107">
    <property type="entry name" value="Integrase_SAM-like_N"/>
</dbReference>
<dbReference type="OrthoDB" id="9803188at2"/>
<gene>
    <name evidence="8" type="ORF">SAMN04488126_10813</name>
</gene>
<dbReference type="PROSITE" id="PS51898">
    <property type="entry name" value="TYR_RECOMBINASE"/>
    <property type="match status" value="1"/>
</dbReference>
<dbReference type="Gene3D" id="1.10.150.130">
    <property type="match status" value="1"/>
</dbReference>
<dbReference type="Pfam" id="PF14659">
    <property type="entry name" value="Phage_int_SAM_3"/>
    <property type="match status" value="1"/>
</dbReference>
<keyword evidence="3 5" id="KW-0238">DNA-binding</keyword>
<dbReference type="InterPro" id="IPR011010">
    <property type="entry name" value="DNA_brk_join_enz"/>
</dbReference>
<feature type="domain" description="Core-binding (CB)" evidence="7">
    <location>
        <begin position="1"/>
        <end position="83"/>
    </location>
</feature>
<sequence length="308" mass="35418">MTVSEWIDIWFETKSGKWKKPTRDHRKGIMTNYVKPLIGRYKLATLDRTTYEREFINVMLQKLKPRTVNLYHQTFMIAVNAAVQDEYITRNRFSGMSVETGKNDPPFLTAKQLNVLLSAVKEKAMPTHNVILHLLAYTGLRVGEVLGLTWEEIDPQNKTVTVLRTRDARGIREPKTLNSYRTVLIDQQVIDMLMSYKTWTKAQKLRHGIRHSEKDFAFISSRGTAITYSAVRDYLRCFIRRNDLDIPKITPHALRHSHAALLLSQGLPVHDVAERLGNTADMVMKVYGYAIDDLKVESVTLFANALNL</sequence>